<keyword evidence="2" id="KW-1185">Reference proteome</keyword>
<dbReference type="AlphaFoldDB" id="C9LJE1"/>
<dbReference type="Proteomes" id="UP000003460">
    <property type="component" value="Unassembled WGS sequence"/>
</dbReference>
<evidence type="ECO:0000313" key="2">
    <source>
        <dbReference type="Proteomes" id="UP000003460"/>
    </source>
</evidence>
<evidence type="ECO:0000313" key="1">
    <source>
        <dbReference type="EMBL" id="EEX70769.1"/>
    </source>
</evidence>
<accession>C9LJE1</accession>
<proteinExistence type="predicted"/>
<dbReference type="HOGENOM" id="CLU_2001828_0_0_10"/>
<dbReference type="EMBL" id="ACIJ02000027">
    <property type="protein sequence ID" value="EEX70769.1"/>
    <property type="molecule type" value="Genomic_DNA"/>
</dbReference>
<reference evidence="1" key="1">
    <citation type="submission" date="2009-09" db="EMBL/GenBank/DDBJ databases">
        <authorList>
            <person name="Weinstock G."/>
            <person name="Sodergren E."/>
            <person name="Clifton S."/>
            <person name="Fulton L."/>
            <person name="Fulton B."/>
            <person name="Courtney L."/>
            <person name="Fronick C."/>
            <person name="Harrison M."/>
            <person name="Strong C."/>
            <person name="Farmer C."/>
            <person name="Delahaunty K."/>
            <person name="Markovic C."/>
            <person name="Hall O."/>
            <person name="Minx P."/>
            <person name="Tomlinson C."/>
            <person name="Mitreva M."/>
            <person name="Nelson J."/>
            <person name="Hou S."/>
            <person name="Wollam A."/>
            <person name="Pepin K.H."/>
            <person name="Johnson M."/>
            <person name="Bhonagiri V."/>
            <person name="Nash W.E."/>
            <person name="Warren W."/>
            <person name="Chinwalla A."/>
            <person name="Mardis E.R."/>
            <person name="Wilson R.K."/>
        </authorList>
    </citation>
    <scope>NUCLEOTIDE SEQUENCE [LARGE SCALE GENOMIC DNA]</scope>
    <source>
        <strain evidence="1">ATCC 51259</strain>
    </source>
</reference>
<protein>
    <submittedName>
        <fullName evidence="1">Uncharacterized protein</fullName>
    </submittedName>
</protein>
<gene>
    <name evidence="1" type="ORF">GCWU000325_02353</name>
</gene>
<organism evidence="1 2">
    <name type="scientific">Alloprevotella tannerae ATCC 51259</name>
    <dbReference type="NCBI Taxonomy" id="626522"/>
    <lineage>
        <taxon>Bacteria</taxon>
        <taxon>Pseudomonadati</taxon>
        <taxon>Bacteroidota</taxon>
        <taxon>Bacteroidia</taxon>
        <taxon>Bacteroidales</taxon>
        <taxon>Prevotellaceae</taxon>
        <taxon>Alloprevotella</taxon>
    </lineage>
</organism>
<sequence>MGFLALKYWGINAPHSARGVCAHDDKGLRSREQRFALVIKRASPHDKKRRRWEMSVEYRVKMCGITGGIKNLIPILTMGNEGVGCAYGRCSAMEATSPFGNEGAGCKNTRCGPLRSNMGDGKCR</sequence>
<comment type="caution">
    <text evidence="1">The sequence shown here is derived from an EMBL/GenBank/DDBJ whole genome shotgun (WGS) entry which is preliminary data.</text>
</comment>
<name>C9LJE1_9BACT</name>